<dbReference type="PROSITE" id="PS00028">
    <property type="entry name" value="ZINC_FINGER_C2H2_1"/>
    <property type="match status" value="1"/>
</dbReference>
<dbReference type="AlphaFoldDB" id="A0A1U7LK29"/>
<evidence type="ECO:0000313" key="7">
    <source>
        <dbReference type="EMBL" id="OLL23015.1"/>
    </source>
</evidence>
<sequence>MLTDLSRHAEYVSYFNETDPTAYLPKLEASFCRDFSCCGKTLEDLHDLLQHYEEQHVCCEEDPINTAPDWDAEKQPIDFAAMKRRALLSMGDIYASDTFDDDDTLTAFDTNVVRTSASRKRSYNSASSSVYNSPIAATRDVFSFSTPCSTPTSSVPPTPHLRSLSDDGEDVMMGSVMQHGPPTSAEDWMSANETRGESRLAKRVRRSSMAVIQSPGIVLTVNGSEEQPREQHVPATKPYKCGAPGCDKSYKNMNGLKYHRVHGACNQNAMTQQAAAANAPAASPSDCPVASGKSSPSPLPHPEPIVDTERPYGCDVCCKKYKNLNGLKYHKTHAHRSISRQSTPSVERVGIC</sequence>
<reference evidence="7 8" key="1">
    <citation type="submission" date="2016-04" db="EMBL/GenBank/DDBJ databases">
        <title>Evolutionary innovation and constraint leading to complex multicellularity in the Ascomycota.</title>
        <authorList>
            <person name="Cisse O."/>
            <person name="Nguyen A."/>
            <person name="Hewitt D.A."/>
            <person name="Jedd G."/>
            <person name="Stajich J.E."/>
        </authorList>
    </citation>
    <scope>NUCLEOTIDE SEQUENCE [LARGE SCALE GENOMIC DNA]</scope>
    <source>
        <strain evidence="7 8">DAH-3</strain>
    </source>
</reference>
<evidence type="ECO:0000256" key="4">
    <source>
        <dbReference type="ARBA" id="ARBA00022833"/>
    </source>
</evidence>
<evidence type="ECO:0000313" key="8">
    <source>
        <dbReference type="Proteomes" id="UP000186594"/>
    </source>
</evidence>
<dbReference type="InterPro" id="IPR036236">
    <property type="entry name" value="Znf_C2H2_sf"/>
</dbReference>
<evidence type="ECO:0000259" key="6">
    <source>
        <dbReference type="PROSITE" id="PS00028"/>
    </source>
</evidence>
<dbReference type="Gene3D" id="3.30.160.60">
    <property type="entry name" value="Classic Zinc Finger"/>
    <property type="match status" value="1"/>
</dbReference>
<dbReference type="GO" id="GO:0008270">
    <property type="term" value="F:zinc ion binding"/>
    <property type="evidence" value="ECO:0007669"/>
    <property type="project" value="UniProtKB-KW"/>
</dbReference>
<protein>
    <submittedName>
        <fullName evidence="7">Zinc finger protein sfp1</fullName>
    </submittedName>
</protein>
<dbReference type="PANTHER" id="PTHR23057:SF0">
    <property type="entry name" value="JUXTAPOSED WITH ANOTHER ZINC FINGER PROTEIN 1"/>
    <property type="match status" value="1"/>
</dbReference>
<dbReference type="Proteomes" id="UP000186594">
    <property type="component" value="Unassembled WGS sequence"/>
</dbReference>
<comment type="caution">
    <text evidence="7">The sequence shown here is derived from an EMBL/GenBank/DDBJ whole genome shotgun (WGS) entry which is preliminary data.</text>
</comment>
<feature type="region of interest" description="Disordered" evidence="5">
    <location>
        <begin position="332"/>
        <end position="352"/>
    </location>
</feature>
<proteinExistence type="predicted"/>
<dbReference type="InterPro" id="IPR051580">
    <property type="entry name" value="ZnF-Chromatin_assoc"/>
</dbReference>
<gene>
    <name evidence="7" type="ORF">NEOLI_002265</name>
</gene>
<keyword evidence="8" id="KW-1185">Reference proteome</keyword>
<dbReference type="OrthoDB" id="3269380at2759"/>
<evidence type="ECO:0000256" key="1">
    <source>
        <dbReference type="ARBA" id="ARBA00022723"/>
    </source>
</evidence>
<keyword evidence="4" id="KW-0862">Zinc</keyword>
<dbReference type="InterPro" id="IPR013087">
    <property type="entry name" value="Znf_C2H2_type"/>
</dbReference>
<dbReference type="OMA" id="QPIDITY"/>
<evidence type="ECO:0000256" key="5">
    <source>
        <dbReference type="SAM" id="MobiDB-lite"/>
    </source>
</evidence>
<dbReference type="SMART" id="SM00355">
    <property type="entry name" value="ZnF_C2H2"/>
    <property type="match status" value="3"/>
</dbReference>
<evidence type="ECO:0000256" key="2">
    <source>
        <dbReference type="ARBA" id="ARBA00022737"/>
    </source>
</evidence>
<dbReference type="GO" id="GO:0005634">
    <property type="term" value="C:nucleus"/>
    <property type="evidence" value="ECO:0007669"/>
    <property type="project" value="TreeGrafter"/>
</dbReference>
<keyword evidence="3" id="KW-0863">Zinc-finger</keyword>
<organism evidence="7 8">
    <name type="scientific">Neolecta irregularis (strain DAH-3)</name>
    <dbReference type="NCBI Taxonomy" id="1198029"/>
    <lineage>
        <taxon>Eukaryota</taxon>
        <taxon>Fungi</taxon>
        <taxon>Dikarya</taxon>
        <taxon>Ascomycota</taxon>
        <taxon>Taphrinomycotina</taxon>
        <taxon>Neolectales</taxon>
        <taxon>Neolectaceae</taxon>
        <taxon>Neolecta</taxon>
    </lineage>
</organism>
<name>A0A1U7LK29_NEOID</name>
<keyword evidence="1" id="KW-0479">Metal-binding</keyword>
<accession>A0A1U7LK29</accession>
<dbReference type="PANTHER" id="PTHR23057">
    <property type="entry name" value="JUXTAPOSED WITH ANOTHER ZINC FINGER PROTEIN 1"/>
    <property type="match status" value="1"/>
</dbReference>
<dbReference type="EMBL" id="LXFE01002367">
    <property type="protein sequence ID" value="OLL23015.1"/>
    <property type="molecule type" value="Genomic_DNA"/>
</dbReference>
<dbReference type="STRING" id="1198029.A0A1U7LK29"/>
<keyword evidence="2" id="KW-0677">Repeat</keyword>
<feature type="region of interest" description="Disordered" evidence="5">
    <location>
        <begin position="149"/>
        <end position="168"/>
    </location>
</feature>
<feature type="domain" description="C2H2-type" evidence="6">
    <location>
        <begin position="314"/>
        <end position="335"/>
    </location>
</feature>
<evidence type="ECO:0000256" key="3">
    <source>
        <dbReference type="ARBA" id="ARBA00022771"/>
    </source>
</evidence>
<dbReference type="SUPFAM" id="SSF57667">
    <property type="entry name" value="beta-beta-alpha zinc fingers"/>
    <property type="match status" value="2"/>
</dbReference>
<feature type="region of interest" description="Disordered" evidence="5">
    <location>
        <begin position="276"/>
        <end position="306"/>
    </location>
</feature>